<keyword evidence="3" id="KW-1185">Reference proteome</keyword>
<sequence>MSELKDAIQRWQEHCKYVQEMTAVNTALNRIASEKRKALAKKDYQYFTSEYFPHYCFDKETGKPILNADFHNDFAYKVKRDKNFFGVAEWPREHAKSVHCTIILPLWLYINGELDGLILTSKSQDAAIRLLSDIQAELQYNQRLIEDFGEMYNEGSWELGNFVTNQNVFFIALGRGQSPRGIRYKGKRPNMGISDDIDDDEIVNNQSRVIKVVEWLLGAFYGALDIRQSRFIMVGNRFHPKQVLAHIVGDVEEGDPKRKGLHHSLVYATTDGTLEGNPTWHQKFTKEALHRRFNLIGSIMALREYFHKYVIKGKRFKAEWIQWDKVPALKEMDCMVVYFDPSYKSSTSNDYKAIRFWGRKGIKRYLIDAYVRQTTITQAVKWMYDLYESIPSELRANIDWWMEDVFLQDQFFQDFEEEAELRGYYLPIRGDKRQKPEKFARIEAMTPMYERGHVIWNEAKRKSPDMQTGYLQYMGFEKGSPINDDAPDADEGANEKMNKKTFKQKFKPMLGYDENPNRW</sequence>
<evidence type="ECO:0000313" key="3">
    <source>
        <dbReference type="Proteomes" id="UP000598971"/>
    </source>
</evidence>
<evidence type="ECO:0000256" key="1">
    <source>
        <dbReference type="SAM" id="MobiDB-lite"/>
    </source>
</evidence>
<gene>
    <name evidence="2" type="ORF">GD597_03625</name>
</gene>
<dbReference type="RefSeq" id="WP_171606454.1">
    <property type="nucleotide sequence ID" value="NZ_WHPF01000002.1"/>
</dbReference>
<comment type="caution">
    <text evidence="2">The sequence shown here is derived from an EMBL/GenBank/DDBJ whole genome shotgun (WGS) entry which is preliminary data.</text>
</comment>
<dbReference type="Proteomes" id="UP000598971">
    <property type="component" value="Unassembled WGS sequence"/>
</dbReference>
<dbReference type="Gene3D" id="3.40.50.300">
    <property type="entry name" value="P-loop containing nucleotide triphosphate hydrolases"/>
    <property type="match status" value="1"/>
</dbReference>
<dbReference type="AlphaFoldDB" id="A0A8J8FBJ7"/>
<name>A0A8J8FBJ7_9BACT</name>
<protein>
    <submittedName>
        <fullName evidence="2">Uncharacterized protein</fullName>
    </submittedName>
</protein>
<dbReference type="EMBL" id="WHPF01000002">
    <property type="protein sequence ID" value="NNV54537.1"/>
    <property type="molecule type" value="Genomic_DNA"/>
</dbReference>
<proteinExistence type="predicted"/>
<evidence type="ECO:0000313" key="2">
    <source>
        <dbReference type="EMBL" id="NNV54537.1"/>
    </source>
</evidence>
<reference evidence="2" key="1">
    <citation type="submission" date="2019-10" db="EMBL/GenBank/DDBJ databases">
        <title>Draft genome sequence of Panacibacter sp. KCS-6.</title>
        <authorList>
            <person name="Yim K.J."/>
        </authorList>
    </citation>
    <scope>NUCLEOTIDE SEQUENCE</scope>
    <source>
        <strain evidence="2">KCS-6</strain>
    </source>
</reference>
<feature type="region of interest" description="Disordered" evidence="1">
    <location>
        <begin position="481"/>
        <end position="500"/>
    </location>
</feature>
<dbReference type="InterPro" id="IPR027417">
    <property type="entry name" value="P-loop_NTPase"/>
</dbReference>
<organism evidence="2 3">
    <name type="scientific">Limnovirga soli</name>
    <dbReference type="NCBI Taxonomy" id="2656915"/>
    <lineage>
        <taxon>Bacteria</taxon>
        <taxon>Pseudomonadati</taxon>
        <taxon>Bacteroidota</taxon>
        <taxon>Chitinophagia</taxon>
        <taxon>Chitinophagales</taxon>
        <taxon>Chitinophagaceae</taxon>
        <taxon>Limnovirga</taxon>
    </lineage>
</organism>
<accession>A0A8J8FBJ7</accession>